<dbReference type="SMART" id="SM00729">
    <property type="entry name" value="Elp3"/>
    <property type="match status" value="1"/>
</dbReference>
<dbReference type="SFLD" id="SFLDG01386">
    <property type="entry name" value="main_SPASM_domain-containing"/>
    <property type="match status" value="1"/>
</dbReference>
<dbReference type="InterPro" id="IPR007197">
    <property type="entry name" value="rSAM"/>
</dbReference>
<comment type="caution">
    <text evidence="6">The sequence shown here is derived from an EMBL/GenBank/DDBJ whole genome shotgun (WGS) entry which is preliminary data.</text>
</comment>
<keyword evidence="1" id="KW-0949">S-adenosyl-L-methionine</keyword>
<accession>A0A918IED3</accession>
<feature type="domain" description="Radical SAM core" evidence="5">
    <location>
        <begin position="5"/>
        <end position="218"/>
    </location>
</feature>
<dbReference type="InterPro" id="IPR006638">
    <property type="entry name" value="Elp3/MiaA/NifB-like_rSAM"/>
</dbReference>
<evidence type="ECO:0000313" key="6">
    <source>
        <dbReference type="EMBL" id="GGV02262.1"/>
    </source>
</evidence>
<evidence type="ECO:0000259" key="5">
    <source>
        <dbReference type="PROSITE" id="PS51918"/>
    </source>
</evidence>
<gene>
    <name evidence="6" type="ORF">GCM10010260_43800</name>
</gene>
<dbReference type="InterPro" id="IPR031014">
    <property type="entry name" value="rSAM_BlsE"/>
</dbReference>
<keyword evidence="2" id="KW-0479">Metal-binding</keyword>
<name>A0A918IED3_9ACTN</name>
<evidence type="ECO:0000256" key="2">
    <source>
        <dbReference type="ARBA" id="ARBA00022723"/>
    </source>
</evidence>
<dbReference type="CDD" id="cd01335">
    <property type="entry name" value="Radical_SAM"/>
    <property type="match status" value="1"/>
</dbReference>
<proteinExistence type="predicted"/>
<dbReference type="GO" id="GO:0051536">
    <property type="term" value="F:iron-sulfur cluster binding"/>
    <property type="evidence" value="ECO:0007669"/>
    <property type="project" value="UniProtKB-KW"/>
</dbReference>
<keyword evidence="4" id="KW-0411">Iron-sulfur</keyword>
<dbReference type="InterPro" id="IPR013785">
    <property type="entry name" value="Aldolase_TIM"/>
</dbReference>
<dbReference type="SFLD" id="SFLDG01067">
    <property type="entry name" value="SPASM/twitch_domain_containing"/>
    <property type="match status" value="1"/>
</dbReference>
<evidence type="ECO:0000256" key="4">
    <source>
        <dbReference type="ARBA" id="ARBA00023014"/>
    </source>
</evidence>
<organism evidence="6 7">
    <name type="scientific">Streptomyces filipinensis</name>
    <dbReference type="NCBI Taxonomy" id="66887"/>
    <lineage>
        <taxon>Bacteria</taxon>
        <taxon>Bacillati</taxon>
        <taxon>Actinomycetota</taxon>
        <taxon>Actinomycetes</taxon>
        <taxon>Kitasatosporales</taxon>
        <taxon>Streptomycetaceae</taxon>
        <taxon>Streptomyces</taxon>
    </lineage>
</organism>
<dbReference type="GO" id="GO:0003824">
    <property type="term" value="F:catalytic activity"/>
    <property type="evidence" value="ECO:0007669"/>
    <property type="project" value="InterPro"/>
</dbReference>
<dbReference type="Proteomes" id="UP000618795">
    <property type="component" value="Unassembled WGS sequence"/>
</dbReference>
<protein>
    <recommendedName>
        <fullName evidence="5">Radical SAM core domain-containing protein</fullName>
    </recommendedName>
</protein>
<dbReference type="RefSeq" id="WP_191875185.1">
    <property type="nucleotide sequence ID" value="NZ_BMTD01000009.1"/>
</dbReference>
<evidence type="ECO:0000256" key="3">
    <source>
        <dbReference type="ARBA" id="ARBA00023004"/>
    </source>
</evidence>
<dbReference type="EMBL" id="BMTD01000009">
    <property type="protein sequence ID" value="GGV02262.1"/>
    <property type="molecule type" value="Genomic_DNA"/>
</dbReference>
<reference evidence="6" key="2">
    <citation type="submission" date="2020-09" db="EMBL/GenBank/DDBJ databases">
        <authorList>
            <person name="Sun Q."/>
            <person name="Ohkuma M."/>
        </authorList>
    </citation>
    <scope>NUCLEOTIDE SEQUENCE</scope>
    <source>
        <strain evidence="6">JCM 4369</strain>
    </source>
</reference>
<dbReference type="SUPFAM" id="SSF102114">
    <property type="entry name" value="Radical SAM enzymes"/>
    <property type="match status" value="1"/>
</dbReference>
<dbReference type="SFLD" id="SFLDS00029">
    <property type="entry name" value="Radical_SAM"/>
    <property type="match status" value="1"/>
</dbReference>
<dbReference type="Pfam" id="PF04055">
    <property type="entry name" value="Radical_SAM"/>
    <property type="match status" value="1"/>
</dbReference>
<dbReference type="InterPro" id="IPR058240">
    <property type="entry name" value="rSAM_sf"/>
</dbReference>
<reference evidence="6" key="1">
    <citation type="journal article" date="2014" name="Int. J. Syst. Evol. Microbiol.">
        <title>Complete genome sequence of Corynebacterium casei LMG S-19264T (=DSM 44701T), isolated from a smear-ripened cheese.</title>
        <authorList>
            <consortium name="US DOE Joint Genome Institute (JGI-PGF)"/>
            <person name="Walter F."/>
            <person name="Albersmeier A."/>
            <person name="Kalinowski J."/>
            <person name="Ruckert C."/>
        </authorList>
    </citation>
    <scope>NUCLEOTIDE SEQUENCE</scope>
    <source>
        <strain evidence="6">JCM 4369</strain>
    </source>
</reference>
<dbReference type="NCBIfam" id="TIGR04466">
    <property type="entry name" value="rSAM_BlsE"/>
    <property type="match status" value="1"/>
</dbReference>
<keyword evidence="3" id="KW-0408">Iron</keyword>
<dbReference type="PANTHER" id="PTHR11228:SF7">
    <property type="entry name" value="PQQA PEPTIDE CYCLASE"/>
    <property type="match status" value="1"/>
</dbReference>
<dbReference type="GO" id="GO:0046872">
    <property type="term" value="F:metal ion binding"/>
    <property type="evidence" value="ECO:0007669"/>
    <property type="project" value="UniProtKB-KW"/>
</dbReference>
<dbReference type="AlphaFoldDB" id="A0A918IED3"/>
<sequence length="328" mass="36462">MTTLPERPRYLFIRILEACNAGCFMCDFAHSRDTYRFTNEDLSELVPKALEEGVRYLRFTGGEPLMHREILPMVRTAAEAGLQVSLITNGMLLPRMADALAEAGLSLVVVSIDGMDAKSHDLFRDARNCFDRAVEGLKLAKSLGIMCRVNSVVGPHNYREMPELQEFLADLGVDQWDLSALKLSQMPTYPDEDDVRRVGERIYAHERLRPMGKRWYGETAEEQHRYFAQGVTPRVSQDRCFAAEDVVYLDAKDGSAFVCACLPHRTDGGSNSARFRTGGVVDLGTPRLREMQQHFAAHGPASCTGCNAASARYSDVVAAGSDVPAWAY</sequence>
<dbReference type="InterPro" id="IPR050377">
    <property type="entry name" value="Radical_SAM_PqqE_MftC-like"/>
</dbReference>
<keyword evidence="7" id="KW-1185">Reference proteome</keyword>
<dbReference type="PROSITE" id="PS51918">
    <property type="entry name" value="RADICAL_SAM"/>
    <property type="match status" value="1"/>
</dbReference>
<evidence type="ECO:0000313" key="7">
    <source>
        <dbReference type="Proteomes" id="UP000618795"/>
    </source>
</evidence>
<dbReference type="PANTHER" id="PTHR11228">
    <property type="entry name" value="RADICAL SAM DOMAIN PROTEIN"/>
    <property type="match status" value="1"/>
</dbReference>
<dbReference type="Gene3D" id="3.20.20.70">
    <property type="entry name" value="Aldolase class I"/>
    <property type="match status" value="1"/>
</dbReference>
<evidence type="ECO:0000256" key="1">
    <source>
        <dbReference type="ARBA" id="ARBA00022691"/>
    </source>
</evidence>